<evidence type="ECO:0000313" key="2">
    <source>
        <dbReference type="Proteomes" id="UP000192328"/>
    </source>
</evidence>
<proteinExistence type="predicted"/>
<gene>
    <name evidence="1" type="ORF">SAMN06297397_2189</name>
</gene>
<dbReference type="Proteomes" id="UP000192328">
    <property type="component" value="Unassembled WGS sequence"/>
</dbReference>
<name>A0AC61PMY3_9FIRM</name>
<keyword evidence="2" id="KW-1185">Reference proteome</keyword>
<accession>A0AC61PMY3</accession>
<evidence type="ECO:0000313" key="1">
    <source>
        <dbReference type="EMBL" id="SMC72425.1"/>
    </source>
</evidence>
<dbReference type="EMBL" id="FWXZ01000004">
    <property type="protein sequence ID" value="SMC72425.1"/>
    <property type="molecule type" value="Genomic_DNA"/>
</dbReference>
<sequence length="328" mass="36712">MMKRLTAFLLALLILLPGLSFAEETDGEWHFDEKGFLTGDNPGEEYILEDPENGIWQYASKDLSVKITRVREQYNKKKMREYCVAEIWASEASPMQAILSAPKGRLPEGVNQVSPKLLVEKHPCVFAMSDDFYGSRQKGIMEKTGSRLPGVIIRNGEIRWEKTKAPESRYGRHRPCLDVLAVYGDGSMKTYVSNAMTAQEYLDKGAIHTFAFGPWLISEGKINEKEAVEGCGYYEQMEPLTGLGMVEPYHYIAIVVHGRPKEKYAGVRLSWLADKLLEYGCVEALNLDGGGTACMFFNGQPVIQGQPDLRSMGGMIGFGLRESESNEQ</sequence>
<reference evidence="1" key="1">
    <citation type="submission" date="2017-04" db="EMBL/GenBank/DDBJ databases">
        <authorList>
            <person name="Varghese N."/>
            <person name="Submissions S."/>
        </authorList>
    </citation>
    <scope>NUCLEOTIDE SEQUENCE</scope>
    <source>
        <strain evidence="1">WTE2008</strain>
    </source>
</reference>
<organism evidence="1 2">
    <name type="scientific">Aristaeella lactis</name>
    <dbReference type="NCBI Taxonomy" id="3046383"/>
    <lineage>
        <taxon>Bacteria</taxon>
        <taxon>Bacillati</taxon>
        <taxon>Bacillota</taxon>
        <taxon>Clostridia</taxon>
        <taxon>Eubacteriales</taxon>
        <taxon>Aristaeellaceae</taxon>
        <taxon>Aristaeella</taxon>
    </lineage>
</organism>
<comment type="caution">
    <text evidence="1">The sequence shown here is derived from an EMBL/GenBank/DDBJ whole genome shotgun (WGS) entry which is preliminary data.</text>
</comment>
<protein>
    <submittedName>
        <fullName evidence="1">Uncharacterized protein</fullName>
    </submittedName>
</protein>